<dbReference type="InterPro" id="IPR039674">
    <property type="entry name" value="FLASH"/>
</dbReference>
<comment type="caution">
    <text evidence="3">The sequence shown here is derived from an EMBL/GenBank/DDBJ whole genome shotgun (WGS) entry which is preliminary data.</text>
</comment>
<feature type="compositionally biased region" description="Basic and acidic residues" evidence="2">
    <location>
        <begin position="421"/>
        <end position="430"/>
    </location>
</feature>
<organism evidence="3 4">
    <name type="scientific">Ranitomeya imitator</name>
    <name type="common">mimic poison frog</name>
    <dbReference type="NCBI Taxonomy" id="111125"/>
    <lineage>
        <taxon>Eukaryota</taxon>
        <taxon>Metazoa</taxon>
        <taxon>Chordata</taxon>
        <taxon>Craniata</taxon>
        <taxon>Vertebrata</taxon>
        <taxon>Euteleostomi</taxon>
        <taxon>Amphibia</taxon>
        <taxon>Batrachia</taxon>
        <taxon>Anura</taxon>
        <taxon>Neobatrachia</taxon>
        <taxon>Hyloidea</taxon>
        <taxon>Dendrobatidae</taxon>
        <taxon>Dendrobatinae</taxon>
        <taxon>Ranitomeya</taxon>
    </lineage>
</organism>
<proteinExistence type="predicted"/>
<evidence type="ECO:0000313" key="3">
    <source>
        <dbReference type="EMBL" id="CAJ0966012.1"/>
    </source>
</evidence>
<reference evidence="3" key="1">
    <citation type="submission" date="2023-07" db="EMBL/GenBank/DDBJ databases">
        <authorList>
            <person name="Stuckert A."/>
        </authorList>
    </citation>
    <scope>NUCLEOTIDE SEQUENCE</scope>
</reference>
<gene>
    <name evidence="3" type="ORF">RIMI_LOCUS20843348</name>
</gene>
<dbReference type="PANTHER" id="PTHR15489:SF2">
    <property type="entry name" value="CASP8-ASSOCIATED PROTEIN 2"/>
    <property type="match status" value="1"/>
</dbReference>
<feature type="compositionally biased region" description="Basic and acidic residues" evidence="2">
    <location>
        <begin position="363"/>
        <end position="375"/>
    </location>
</feature>
<dbReference type="Proteomes" id="UP001176940">
    <property type="component" value="Unassembled WGS sequence"/>
</dbReference>
<dbReference type="EMBL" id="CAUEEQ010071258">
    <property type="protein sequence ID" value="CAJ0966012.1"/>
    <property type="molecule type" value="Genomic_DNA"/>
</dbReference>
<evidence type="ECO:0000313" key="4">
    <source>
        <dbReference type="Proteomes" id="UP001176940"/>
    </source>
</evidence>
<name>A0ABN9MKX3_9NEOB</name>
<evidence type="ECO:0000256" key="1">
    <source>
        <dbReference type="SAM" id="Coils"/>
    </source>
</evidence>
<feature type="region of interest" description="Disordered" evidence="2">
    <location>
        <begin position="327"/>
        <end position="443"/>
    </location>
</feature>
<feature type="compositionally biased region" description="Polar residues" evidence="2">
    <location>
        <begin position="339"/>
        <end position="348"/>
    </location>
</feature>
<evidence type="ECO:0000256" key="2">
    <source>
        <dbReference type="SAM" id="MobiDB-lite"/>
    </source>
</evidence>
<feature type="compositionally biased region" description="Basic and acidic residues" evidence="2">
    <location>
        <begin position="327"/>
        <end position="338"/>
    </location>
</feature>
<protein>
    <submittedName>
        <fullName evidence="3">Uncharacterized protein</fullName>
    </submittedName>
</protein>
<keyword evidence="1" id="KW-0175">Coiled coil</keyword>
<sequence>MLEVSRILAWSEWHVPAISAVHIPGVDNWATYFLSLSLGEWSFNPTVLKHICQCQPPSDSSIHPWLPVSPPKKTPKKIFYDLEIQLFITASPAKSDASSVDIYDGLDTTTLTEQAVEKSSPSRTCLDLYEEILTEEGTAKETSFNDLSGKYENCQKQIKQLITRLKEMKSMNSSLQNENQCLKKNISALIKTARVEITRKEDEINRLNQRLGMPGMNHSFKPSQIPIMNINNRSQSDDLSKNIRNTENLPKKNITLQSKDITSHYSKNLCGQEKSCVKSSPTCPPVNKPISSHCKDSIMKSSHVEPPCLEANDTNKIQMGLDNLNKVTERNRTKERPKSSSANLVSENSDLKEKVRRSPLKCGRNDSSQEKRNSKSEASSEIEDRKYHSISYKEKMQLKDLDSAKEKEVRKYERSPHRRDSRAYEKEKKTQNQGIRHPRKLKSHEDLKEHIFQPQKMMVPTSSWSRVMVKEVLIQVERISVPQSTMSPSMETKIQNKADLKTPQEISLIVTTKLKDLIVKREEMKRKDLEMTMIEISMTERIKCMKQK</sequence>
<feature type="coiled-coil region" evidence="1">
    <location>
        <begin position="144"/>
        <end position="210"/>
    </location>
</feature>
<dbReference type="PANTHER" id="PTHR15489">
    <property type="entry name" value="CASPASE 8 ASSOCIATED PROTEIN 2"/>
    <property type="match status" value="1"/>
</dbReference>
<accession>A0ABN9MKX3</accession>
<feature type="compositionally biased region" description="Basic and acidic residues" evidence="2">
    <location>
        <begin position="382"/>
        <end position="415"/>
    </location>
</feature>
<keyword evidence="4" id="KW-1185">Reference proteome</keyword>